<gene>
    <name evidence="2" type="ORF">CAB88_07135</name>
</gene>
<protein>
    <submittedName>
        <fullName evidence="2">YpzI family protein</fullName>
    </submittedName>
</protein>
<proteinExistence type="predicted"/>
<evidence type="ECO:0000313" key="3">
    <source>
        <dbReference type="Proteomes" id="UP000194143"/>
    </source>
</evidence>
<name>A0A1W6WK04_BACTU</name>
<reference evidence="2 3" key="1">
    <citation type="submission" date="2017-04" db="EMBL/GenBank/DDBJ databases">
        <title>Complete Genome Sequence of Bacillus thuringiensis type Strain ATCC 10792.</title>
        <authorList>
            <person name="Oh D.-H."/>
            <person name="Park B.-J."/>
            <person name="Shuai W."/>
            <person name="Chelliah R."/>
        </authorList>
    </citation>
    <scope>NUCLEOTIDE SEQUENCE [LARGE SCALE GENOMIC DNA]</scope>
    <source>
        <strain evidence="2 3">ATCC 10792</strain>
    </source>
</reference>
<dbReference type="InterPro" id="IPR025414">
    <property type="entry name" value="YpzI-like"/>
</dbReference>
<feature type="region of interest" description="Disordered" evidence="1">
    <location>
        <begin position="34"/>
        <end position="70"/>
    </location>
</feature>
<dbReference type="Pfam" id="PF14140">
    <property type="entry name" value="YpzI"/>
    <property type="match status" value="1"/>
</dbReference>
<accession>A0A1W6WK04</accession>
<keyword evidence="3" id="KW-1185">Reference proteome</keyword>
<organism evidence="2 3">
    <name type="scientific">Bacillus thuringiensis</name>
    <dbReference type="NCBI Taxonomy" id="1428"/>
    <lineage>
        <taxon>Bacteria</taxon>
        <taxon>Bacillati</taxon>
        <taxon>Bacillota</taxon>
        <taxon>Bacilli</taxon>
        <taxon>Bacillales</taxon>
        <taxon>Bacillaceae</taxon>
        <taxon>Bacillus</taxon>
        <taxon>Bacillus cereus group</taxon>
    </lineage>
</organism>
<dbReference type="Proteomes" id="UP000194143">
    <property type="component" value="Chromosome"/>
</dbReference>
<sequence length="70" mass="8329">MKVNPLYLRIVFSYNSNTFNKEVLFIMGKDRQERKLRESRRVESDRDQSLQYPGATGLDTPEQARKQNQH</sequence>
<dbReference type="AlphaFoldDB" id="A0A1W6WK04"/>
<feature type="compositionally biased region" description="Basic and acidic residues" evidence="1">
    <location>
        <begin position="34"/>
        <end position="48"/>
    </location>
</feature>
<evidence type="ECO:0000256" key="1">
    <source>
        <dbReference type="SAM" id="MobiDB-lite"/>
    </source>
</evidence>
<evidence type="ECO:0000313" key="2">
    <source>
        <dbReference type="EMBL" id="ARP56876.1"/>
    </source>
</evidence>
<dbReference type="EMBL" id="CP021061">
    <property type="protein sequence ID" value="ARP56876.1"/>
    <property type="molecule type" value="Genomic_DNA"/>
</dbReference>